<evidence type="ECO:0000313" key="2">
    <source>
        <dbReference type="EMBL" id="GAG90680.1"/>
    </source>
</evidence>
<dbReference type="AlphaFoldDB" id="X1B6I2"/>
<comment type="caution">
    <text evidence="2">The sequence shown here is derived from an EMBL/GenBank/DDBJ whole genome shotgun (WGS) entry which is preliminary data.</text>
</comment>
<dbReference type="EMBL" id="BART01027157">
    <property type="protein sequence ID" value="GAG90680.1"/>
    <property type="molecule type" value="Genomic_DNA"/>
</dbReference>
<sequence length="276" mass="29810">QQNPLSSKGGADEFEIMRQRLKQRGAARGDQAQRGVARQAASLGNLPSGAALKQRQFAAQQTDAQTGQELQDVNILQAQTQRAERESAAARELQRFGITEGSRIASRGQDIQRFGIEEQSRLGERGQDITKFGIESQAETAEKGFAVQRFGINEQSRVSILGQESATAIAERGYETTLEKTALDHASSMALLESQGATQLELQTAQNLHDTNIQTLQTAANASAALLIEKGVDGRLAKTIAGNKALQVMADDMAQKGIDIQQQLADHAETIADKKL</sequence>
<reference evidence="2" key="1">
    <citation type="journal article" date="2014" name="Front. Microbiol.">
        <title>High frequency of phylogenetically diverse reductive dehalogenase-homologous genes in deep subseafloor sedimentary metagenomes.</title>
        <authorList>
            <person name="Kawai M."/>
            <person name="Futagami T."/>
            <person name="Toyoda A."/>
            <person name="Takaki Y."/>
            <person name="Nishi S."/>
            <person name="Hori S."/>
            <person name="Arai W."/>
            <person name="Tsubouchi T."/>
            <person name="Morono Y."/>
            <person name="Uchiyama I."/>
            <person name="Ito T."/>
            <person name="Fujiyama A."/>
            <person name="Inagaki F."/>
            <person name="Takami H."/>
        </authorList>
    </citation>
    <scope>NUCLEOTIDE SEQUENCE</scope>
    <source>
        <strain evidence="2">Expedition CK06-06</strain>
    </source>
</reference>
<organism evidence="2">
    <name type="scientific">marine sediment metagenome</name>
    <dbReference type="NCBI Taxonomy" id="412755"/>
    <lineage>
        <taxon>unclassified sequences</taxon>
        <taxon>metagenomes</taxon>
        <taxon>ecological metagenomes</taxon>
    </lineage>
</organism>
<feature type="region of interest" description="Disordered" evidence="1">
    <location>
        <begin position="23"/>
        <end position="42"/>
    </location>
</feature>
<proteinExistence type="predicted"/>
<evidence type="ECO:0000256" key="1">
    <source>
        <dbReference type="SAM" id="MobiDB-lite"/>
    </source>
</evidence>
<accession>X1B6I2</accession>
<name>X1B6I2_9ZZZZ</name>
<feature type="non-terminal residue" evidence="2">
    <location>
        <position position="1"/>
    </location>
</feature>
<gene>
    <name evidence="2" type="ORF">S01H4_48217</name>
</gene>
<feature type="non-terminal residue" evidence="2">
    <location>
        <position position="276"/>
    </location>
</feature>
<protein>
    <submittedName>
        <fullName evidence="2">Uncharacterized protein</fullName>
    </submittedName>
</protein>